<gene>
    <name evidence="1" type="ORF">D779_1765</name>
</gene>
<evidence type="ECO:0000313" key="2">
    <source>
        <dbReference type="Proteomes" id="UP000019460"/>
    </source>
</evidence>
<accession>W9VLG5</accession>
<name>W9VLG5_9GAMM</name>
<dbReference type="AlphaFoldDB" id="W9VLG5"/>
<dbReference type="EMBL" id="AONC01000003">
    <property type="protein sequence ID" value="EXJ16942.1"/>
    <property type="molecule type" value="Genomic_DNA"/>
</dbReference>
<dbReference type="Proteomes" id="UP000019460">
    <property type="component" value="Unassembled WGS sequence"/>
</dbReference>
<dbReference type="STRING" id="1249627.D779_1765"/>
<sequence>MQELAEAMDQWGAGSDEVFGILRECLAAAEVDQRLDKAA</sequence>
<organism evidence="1 2">
    <name type="scientific">Imhoffiella purpurea</name>
    <dbReference type="NCBI Taxonomy" id="1249627"/>
    <lineage>
        <taxon>Bacteria</taxon>
        <taxon>Pseudomonadati</taxon>
        <taxon>Pseudomonadota</taxon>
        <taxon>Gammaproteobacteria</taxon>
        <taxon>Chromatiales</taxon>
        <taxon>Chromatiaceae</taxon>
        <taxon>Imhoffiella</taxon>
    </lineage>
</organism>
<comment type="caution">
    <text evidence="1">The sequence shown here is derived from an EMBL/GenBank/DDBJ whole genome shotgun (WGS) entry which is preliminary data.</text>
</comment>
<keyword evidence="2" id="KW-1185">Reference proteome</keyword>
<protein>
    <submittedName>
        <fullName evidence="1">Uncharacterized protein</fullName>
    </submittedName>
</protein>
<proteinExistence type="predicted"/>
<reference evidence="1 2" key="1">
    <citation type="submission" date="2012-11" db="EMBL/GenBank/DDBJ databases">
        <title>Genome assembly of Thiorhodococcus sp. AK35.</title>
        <authorList>
            <person name="Nupur N."/>
            <person name="Khatri I."/>
            <person name="Subramanian S."/>
            <person name="Pinnaka A."/>
        </authorList>
    </citation>
    <scope>NUCLEOTIDE SEQUENCE [LARGE SCALE GENOMIC DNA]</scope>
    <source>
        <strain evidence="1 2">AK35</strain>
    </source>
</reference>
<evidence type="ECO:0000313" key="1">
    <source>
        <dbReference type="EMBL" id="EXJ16942.1"/>
    </source>
</evidence>